<accession>A0A504ITF6</accession>
<name>A0A504ITF6_9FLAO</name>
<dbReference type="RefSeq" id="WP_140597648.1">
    <property type="nucleotide sequence ID" value="NZ_VFWZ01000011.1"/>
</dbReference>
<dbReference type="OrthoDB" id="832379at2"/>
<keyword evidence="2" id="KW-1185">Reference proteome</keyword>
<proteinExistence type="predicted"/>
<dbReference type="AlphaFoldDB" id="A0A504ITF6"/>
<sequence length="224" mass="25464">MKIEKFFLYFFVSLFVLCIACQEEKTESIVPNDENTSIPKDSELAALVKNVTTHDGSFDDIVDKSYCFSIKLPYSIFQNGRILRIDKEEDYTNLSTSDKIEIQFPVTITLSDYREIVIQDANELSALSSSCRQGEDDDIECIDFIYPIQVSTFNINTNRLVTEEVVHDSVLFQIINTLNSNLIVSVNYPVDLLLHNSEKVEVLHNTELTNAILDVISACNENDN</sequence>
<evidence type="ECO:0000313" key="2">
    <source>
        <dbReference type="Proteomes" id="UP000315540"/>
    </source>
</evidence>
<protein>
    <recommendedName>
        <fullName evidence="3">DUF4382 domain-containing protein</fullName>
    </recommendedName>
</protein>
<organism evidence="1 2">
    <name type="scientific">Aquimarina algicola</name>
    <dbReference type="NCBI Taxonomy" id="2589995"/>
    <lineage>
        <taxon>Bacteria</taxon>
        <taxon>Pseudomonadati</taxon>
        <taxon>Bacteroidota</taxon>
        <taxon>Flavobacteriia</taxon>
        <taxon>Flavobacteriales</taxon>
        <taxon>Flavobacteriaceae</taxon>
        <taxon>Aquimarina</taxon>
    </lineage>
</organism>
<comment type="caution">
    <text evidence="1">The sequence shown here is derived from an EMBL/GenBank/DDBJ whole genome shotgun (WGS) entry which is preliminary data.</text>
</comment>
<gene>
    <name evidence="1" type="ORF">FHK87_25145</name>
</gene>
<evidence type="ECO:0008006" key="3">
    <source>
        <dbReference type="Google" id="ProtNLM"/>
    </source>
</evidence>
<dbReference type="Proteomes" id="UP000315540">
    <property type="component" value="Unassembled WGS sequence"/>
</dbReference>
<reference evidence="1 2" key="1">
    <citation type="submission" date="2019-06" db="EMBL/GenBank/DDBJ databases">
        <authorList>
            <person name="Meng X."/>
        </authorList>
    </citation>
    <scope>NUCLEOTIDE SEQUENCE [LARGE SCALE GENOMIC DNA]</scope>
    <source>
        <strain evidence="1 2">M625</strain>
    </source>
</reference>
<dbReference type="EMBL" id="VFWZ01000011">
    <property type="protein sequence ID" value="TPN81274.1"/>
    <property type="molecule type" value="Genomic_DNA"/>
</dbReference>
<evidence type="ECO:0000313" key="1">
    <source>
        <dbReference type="EMBL" id="TPN81274.1"/>
    </source>
</evidence>